<dbReference type="OrthoDB" id="9805821at2"/>
<dbReference type="STRING" id="153721.MYP_2588"/>
<dbReference type="Gene3D" id="3.40.50.1700">
    <property type="entry name" value="Glycoside hydrolase family 3 C-terminal domain"/>
    <property type="match status" value="1"/>
</dbReference>
<dbReference type="Pfam" id="PF00933">
    <property type="entry name" value="Glyco_hydro_3"/>
    <property type="match status" value="1"/>
</dbReference>
<proteinExistence type="inferred from homology"/>
<dbReference type="FunFam" id="3.20.20.300:FF:000007">
    <property type="entry name" value="Lysosomal beta glucosidase"/>
    <property type="match status" value="1"/>
</dbReference>
<dbReference type="EMBL" id="BBLT01000004">
    <property type="protein sequence ID" value="GAL85359.1"/>
    <property type="molecule type" value="Genomic_DNA"/>
</dbReference>
<dbReference type="InterPro" id="IPR036881">
    <property type="entry name" value="Glyco_hydro_3_C_sf"/>
</dbReference>
<evidence type="ECO:0000256" key="4">
    <source>
        <dbReference type="ARBA" id="ARBA00022729"/>
    </source>
</evidence>
<sequence>MKRLFKKVPKAGKLIIMALAFNYQNVQAQNQDQKIDRLMSQMSLEEKVGQMTQIDLNLLAVNGYQNTDGSLDKEKLKKAILEYKVGSVLNPVGRAYSVETWHKIITEIQDLAVKKTPNKIPVIYGIDAVHGTTFTLNSTLFPHNLGLAATRNDELARLSGNITAREVRASGIRWNFSPVLDAGRQPLWSRFAETWGEDTYLTKQMGVATIQGMEGDGLKNPTAVASCMKHFIGYSAPRTGKDRTPAHIPDIILREYYLPQFKAAIEAGSSTVMINSAEINGIPTHANEYLLKEVLRKELGFKGLVVTDWEDIIRLHNRHMIASTPKEAVKIAINAGIDMSMVPNDYSFFTYLTELVKEGQVSMATIDASVRRILKLKYDLGLFDNPYPEKSAASLFNLPEYGVAALQASRESITLLKNENLGASPVLPLKKNAKILLAGPGADNLPSLHGCWSYSWQGNNSKYYPSTTKTILQAIQEKTGKSNVTFYGSKEYNNEVNFATESIFKNASAFDFIVLCLGEDAYAEQPGAIDDLDLPVNQLKLAKAAINTGKPVILVMTQGRPRVINSIVPGMKGIIQAYWPGTKGADAIADVLFGDYNPDGRLPFSYPAATGDLVLYDHKFTEKIQETAQGFEYNGYKPQWPFGFGLSYSTFEYSPIKVSQKDFSGNETIKVSVEVKNTGQLDGKHSVELYSKDLFASVTPDSKRLRKYKKVAIKAGETVTVEFELNKSDLEFVSQKLETVTEPGEFELMIENQKVIISYK</sequence>
<dbReference type="InterPro" id="IPR001764">
    <property type="entry name" value="Glyco_hydro_3_N"/>
</dbReference>
<dbReference type="PRINTS" id="PR00133">
    <property type="entry name" value="GLHYDRLASE3"/>
</dbReference>
<dbReference type="SMART" id="SM01217">
    <property type="entry name" value="Fn3_like"/>
    <property type="match status" value="1"/>
</dbReference>
<keyword evidence="4 7" id="KW-0732">Signal</keyword>
<dbReference type="Gene3D" id="2.60.40.10">
    <property type="entry name" value="Immunoglobulins"/>
    <property type="match status" value="1"/>
</dbReference>
<dbReference type="Pfam" id="PF01915">
    <property type="entry name" value="Glyco_hydro_3_C"/>
    <property type="match status" value="1"/>
</dbReference>
<keyword evidence="5" id="KW-0378">Hydrolase</keyword>
<evidence type="ECO:0000256" key="1">
    <source>
        <dbReference type="ARBA" id="ARBA00000448"/>
    </source>
</evidence>
<evidence type="ECO:0000256" key="6">
    <source>
        <dbReference type="ARBA" id="ARBA00023295"/>
    </source>
</evidence>
<dbReference type="GO" id="GO:0009251">
    <property type="term" value="P:glucan catabolic process"/>
    <property type="evidence" value="ECO:0007669"/>
    <property type="project" value="TreeGrafter"/>
</dbReference>
<evidence type="ECO:0000256" key="2">
    <source>
        <dbReference type="ARBA" id="ARBA00005336"/>
    </source>
</evidence>
<gene>
    <name evidence="9" type="ORF">MYP_2588</name>
</gene>
<feature type="chain" id="PRO_5001937438" description="beta-glucosidase" evidence="7">
    <location>
        <begin position="29"/>
        <end position="760"/>
    </location>
</feature>
<dbReference type="Pfam" id="PF14310">
    <property type="entry name" value="Fn3-like"/>
    <property type="match status" value="1"/>
</dbReference>
<evidence type="ECO:0000256" key="7">
    <source>
        <dbReference type="SAM" id="SignalP"/>
    </source>
</evidence>
<dbReference type="InterPro" id="IPR002772">
    <property type="entry name" value="Glyco_hydro_3_C"/>
</dbReference>
<reference evidence="9 10" key="1">
    <citation type="submission" date="2014-09" db="EMBL/GenBank/DDBJ databases">
        <title>Sporocytophaga myxococcoides PG-01 genome sequencing.</title>
        <authorList>
            <person name="Liu L."/>
            <person name="Gao P.J."/>
            <person name="Chen G.J."/>
            <person name="Wang L.S."/>
        </authorList>
    </citation>
    <scope>NUCLEOTIDE SEQUENCE [LARGE SCALE GENOMIC DNA]</scope>
    <source>
        <strain evidence="9 10">PG-01</strain>
    </source>
</reference>
<dbReference type="InterPro" id="IPR036962">
    <property type="entry name" value="Glyco_hydro_3_N_sf"/>
</dbReference>
<comment type="caution">
    <text evidence="9">The sequence shown here is derived from an EMBL/GenBank/DDBJ whole genome shotgun (WGS) entry which is preliminary data.</text>
</comment>
<name>A0A098LFX0_9BACT</name>
<dbReference type="Gene3D" id="3.20.20.300">
    <property type="entry name" value="Glycoside hydrolase, family 3, N-terminal domain"/>
    <property type="match status" value="1"/>
</dbReference>
<accession>A0A098LFX0</accession>
<evidence type="ECO:0000313" key="10">
    <source>
        <dbReference type="Proteomes" id="UP000030185"/>
    </source>
</evidence>
<evidence type="ECO:0000256" key="3">
    <source>
        <dbReference type="ARBA" id="ARBA00012744"/>
    </source>
</evidence>
<keyword evidence="6" id="KW-0326">Glycosidase</keyword>
<dbReference type="InterPro" id="IPR017853">
    <property type="entry name" value="GH"/>
</dbReference>
<dbReference type="RefSeq" id="WP_052430151.1">
    <property type="nucleotide sequence ID" value="NZ_BBLT01000004.1"/>
</dbReference>
<dbReference type="PANTHER" id="PTHR30620">
    <property type="entry name" value="PERIPLASMIC BETA-GLUCOSIDASE-RELATED"/>
    <property type="match status" value="1"/>
</dbReference>
<dbReference type="SUPFAM" id="SSF51445">
    <property type="entry name" value="(Trans)glycosidases"/>
    <property type="match status" value="1"/>
</dbReference>
<comment type="similarity">
    <text evidence="2">Belongs to the glycosyl hydrolase 3 family.</text>
</comment>
<keyword evidence="10" id="KW-1185">Reference proteome</keyword>
<dbReference type="InterPro" id="IPR013783">
    <property type="entry name" value="Ig-like_fold"/>
</dbReference>
<dbReference type="InterPro" id="IPR051915">
    <property type="entry name" value="Cellulose_Degrad_GH3"/>
</dbReference>
<dbReference type="EC" id="3.2.1.21" evidence="3"/>
<dbReference type="SUPFAM" id="SSF52279">
    <property type="entry name" value="Beta-D-glucan exohydrolase, C-terminal domain"/>
    <property type="match status" value="1"/>
</dbReference>
<dbReference type="GO" id="GO:0008422">
    <property type="term" value="F:beta-glucosidase activity"/>
    <property type="evidence" value="ECO:0007669"/>
    <property type="project" value="UniProtKB-EC"/>
</dbReference>
<dbReference type="PANTHER" id="PTHR30620:SF16">
    <property type="entry name" value="LYSOSOMAL BETA GLUCOSIDASE"/>
    <property type="match status" value="1"/>
</dbReference>
<protein>
    <recommendedName>
        <fullName evidence="3">beta-glucosidase</fullName>
        <ecNumber evidence="3">3.2.1.21</ecNumber>
    </recommendedName>
</protein>
<dbReference type="Proteomes" id="UP000030185">
    <property type="component" value="Unassembled WGS sequence"/>
</dbReference>
<organism evidence="9 10">
    <name type="scientific">Sporocytophaga myxococcoides</name>
    <dbReference type="NCBI Taxonomy" id="153721"/>
    <lineage>
        <taxon>Bacteria</taxon>
        <taxon>Pseudomonadati</taxon>
        <taxon>Bacteroidota</taxon>
        <taxon>Cytophagia</taxon>
        <taxon>Cytophagales</taxon>
        <taxon>Cytophagaceae</taxon>
        <taxon>Sporocytophaga</taxon>
    </lineage>
</organism>
<evidence type="ECO:0000313" key="9">
    <source>
        <dbReference type="EMBL" id="GAL85359.1"/>
    </source>
</evidence>
<dbReference type="InterPro" id="IPR026891">
    <property type="entry name" value="Fn3-like"/>
</dbReference>
<feature type="signal peptide" evidence="7">
    <location>
        <begin position="1"/>
        <end position="28"/>
    </location>
</feature>
<evidence type="ECO:0000256" key="5">
    <source>
        <dbReference type="ARBA" id="ARBA00022801"/>
    </source>
</evidence>
<dbReference type="eggNOG" id="COG1472">
    <property type="taxonomic scope" value="Bacteria"/>
</dbReference>
<feature type="domain" description="Fibronectin type III-like" evidence="8">
    <location>
        <begin position="685"/>
        <end position="754"/>
    </location>
</feature>
<dbReference type="AlphaFoldDB" id="A0A098LFX0"/>
<comment type="catalytic activity">
    <reaction evidence="1">
        <text>Hydrolysis of terminal, non-reducing beta-D-glucosyl residues with release of beta-D-glucose.</text>
        <dbReference type="EC" id="3.2.1.21"/>
    </reaction>
</comment>
<evidence type="ECO:0000259" key="8">
    <source>
        <dbReference type="SMART" id="SM01217"/>
    </source>
</evidence>